<evidence type="ECO:0000313" key="1">
    <source>
        <dbReference type="EMBL" id="ONM04559.1"/>
    </source>
</evidence>
<dbReference type="InterPro" id="IPR036168">
    <property type="entry name" value="AP2_Mu_C_sf"/>
</dbReference>
<dbReference type="SUPFAM" id="SSF49447">
    <property type="entry name" value="Second domain of Mu2 adaptin subunit (ap50) of ap2 adaptor"/>
    <property type="match status" value="1"/>
</dbReference>
<dbReference type="Gene3D" id="2.60.40.1170">
    <property type="entry name" value="Mu homology domain, subdomain B"/>
    <property type="match status" value="1"/>
</dbReference>
<dbReference type="STRING" id="4577.A0A1D6KP27"/>
<dbReference type="InterPro" id="IPR015915">
    <property type="entry name" value="Kelch-typ_b-propeller"/>
</dbReference>
<dbReference type="EMBL" id="CM007647">
    <property type="protein sequence ID" value="ONM04559.1"/>
    <property type="molecule type" value="Genomic_DNA"/>
</dbReference>
<dbReference type="AlphaFoldDB" id="A0A1D6KP27"/>
<dbReference type="InterPro" id="IPR011012">
    <property type="entry name" value="Longin-like_dom_sf"/>
</dbReference>
<organism evidence="1">
    <name type="scientific">Zea mays</name>
    <name type="common">Maize</name>
    <dbReference type="NCBI Taxonomy" id="4577"/>
    <lineage>
        <taxon>Eukaryota</taxon>
        <taxon>Viridiplantae</taxon>
        <taxon>Streptophyta</taxon>
        <taxon>Embryophyta</taxon>
        <taxon>Tracheophyta</taxon>
        <taxon>Spermatophyta</taxon>
        <taxon>Magnoliopsida</taxon>
        <taxon>Liliopsida</taxon>
        <taxon>Poales</taxon>
        <taxon>Poaceae</taxon>
        <taxon>PACMAD clade</taxon>
        <taxon>Panicoideae</taxon>
        <taxon>Andropogonodae</taxon>
        <taxon>Andropogoneae</taxon>
        <taxon>Tripsacinae</taxon>
        <taxon>Zea</taxon>
    </lineage>
</organism>
<gene>
    <name evidence="1" type="ORF">ZEAMMB73_Zm00001d032192</name>
</gene>
<name>A0A1D6KP27_MAIZE</name>
<proteinExistence type="predicted"/>
<dbReference type="InParanoid" id="A0A1D6KP27"/>
<dbReference type="ExpressionAtlas" id="A0A1D6KP27">
    <property type="expression patterns" value="baseline and differential"/>
</dbReference>
<accession>A0A1D6KP27</accession>
<protein>
    <submittedName>
        <fullName evidence="1">AP-3 complex subunit mu</fullName>
    </submittedName>
</protein>
<dbReference type="PANTHER" id="PTHR46422:SF6">
    <property type="entry name" value="SERINE_THREONINE-PROTEIN PHOSPHATASE BSL1"/>
    <property type="match status" value="1"/>
</dbReference>
<reference evidence="1" key="1">
    <citation type="submission" date="2015-12" db="EMBL/GenBank/DDBJ databases">
        <title>Update maize B73 reference genome by single molecule sequencing technologies.</title>
        <authorList>
            <consortium name="Maize Genome Sequencing Project"/>
            <person name="Ware D."/>
        </authorList>
    </citation>
    <scope>NUCLEOTIDE SEQUENCE [LARGE SCALE GENOMIC DNA]</scope>
    <source>
        <tissue evidence="1">Seedling</tissue>
    </source>
</reference>
<dbReference type="PANTHER" id="PTHR46422">
    <property type="entry name" value="SERINE/THREONINE-PROTEIN PHOSPHATASE BSL3"/>
    <property type="match status" value="1"/>
</dbReference>
<dbReference type="Gene3D" id="3.30.450.60">
    <property type="match status" value="1"/>
</dbReference>
<sequence length="435" mass="47405">MEEEVESSSAVALLLVLVALVVVPSMALLVTSCWRPPSPRAAHAAAAVGTMVVFHVLGTWDLQIPFPRQLFSVAIYKMATQGGIGPAGHSIDDLYVLDLTNDKFKWHMVVVQGAGPGPRYGHCMDLAAQRYLVTVSGNDAHDVPVRVKNSYNPKAPGTLITRQRDMDKVVLTSIVLKSNVNMLDILSTRMLGQYGFPGKGMLNTEPFLTDGILGAKEQRTITSKERPMLLLQGAILDEMMDNGFPLTTEPNILKEMITPPNIVNKMLNVVTSKSSTLGSKLPDAAASFVPWRRTTVKDASNEVYVNIVEELDACVNSTLTFDQTSNVQKLKKTPIYVKPQLTSDSGNCRVSVMVGIRNDRGKPIDSITVQFQLPPLIVSVDLTANYGTVDILADKVSVLPTISSTVTPLIPDLVTSQDLFVDNWADTKRQSTNTL</sequence>
<dbReference type="Gene3D" id="2.120.10.80">
    <property type="entry name" value="Kelch-type beta propeller"/>
    <property type="match status" value="1"/>
</dbReference>
<dbReference type="SUPFAM" id="SSF117281">
    <property type="entry name" value="Kelch motif"/>
    <property type="match status" value="1"/>
</dbReference>
<dbReference type="SUPFAM" id="SSF64356">
    <property type="entry name" value="SNARE-like"/>
    <property type="match status" value="1"/>
</dbReference>